<feature type="domain" description="Integrase zinc-binding" evidence="1">
    <location>
        <begin position="53"/>
        <end position="96"/>
    </location>
</feature>
<evidence type="ECO:0000259" key="1">
    <source>
        <dbReference type="Pfam" id="PF17921"/>
    </source>
</evidence>
<proteinExistence type="predicted"/>
<name>A0AA39T346_ACESA</name>
<comment type="caution">
    <text evidence="2">The sequence shown here is derived from an EMBL/GenBank/DDBJ whole genome shotgun (WGS) entry which is preliminary data.</text>
</comment>
<organism evidence="2 3">
    <name type="scientific">Acer saccharum</name>
    <name type="common">Sugar maple</name>
    <dbReference type="NCBI Taxonomy" id="4024"/>
    <lineage>
        <taxon>Eukaryota</taxon>
        <taxon>Viridiplantae</taxon>
        <taxon>Streptophyta</taxon>
        <taxon>Embryophyta</taxon>
        <taxon>Tracheophyta</taxon>
        <taxon>Spermatophyta</taxon>
        <taxon>Magnoliopsida</taxon>
        <taxon>eudicotyledons</taxon>
        <taxon>Gunneridae</taxon>
        <taxon>Pentapetalae</taxon>
        <taxon>rosids</taxon>
        <taxon>malvids</taxon>
        <taxon>Sapindales</taxon>
        <taxon>Sapindaceae</taxon>
        <taxon>Hippocastanoideae</taxon>
        <taxon>Acereae</taxon>
        <taxon>Acer</taxon>
    </lineage>
</organism>
<keyword evidence="3" id="KW-1185">Reference proteome</keyword>
<reference evidence="2" key="2">
    <citation type="submission" date="2023-06" db="EMBL/GenBank/DDBJ databases">
        <authorList>
            <person name="Swenson N.G."/>
            <person name="Wegrzyn J.L."/>
            <person name="Mcevoy S.L."/>
        </authorList>
    </citation>
    <scope>NUCLEOTIDE SEQUENCE</scope>
    <source>
        <strain evidence="2">NS2018</strain>
        <tissue evidence="2">Leaf</tissue>
    </source>
</reference>
<evidence type="ECO:0000313" key="3">
    <source>
        <dbReference type="Proteomes" id="UP001168877"/>
    </source>
</evidence>
<reference evidence="2" key="1">
    <citation type="journal article" date="2022" name="Plant J.">
        <title>Strategies of tolerance reflected in two North American maple genomes.</title>
        <authorList>
            <person name="McEvoy S.L."/>
            <person name="Sezen U.U."/>
            <person name="Trouern-Trend A."/>
            <person name="McMahon S.M."/>
            <person name="Schaberg P.G."/>
            <person name="Yang J."/>
            <person name="Wegrzyn J.L."/>
            <person name="Swenson N.G."/>
        </authorList>
    </citation>
    <scope>NUCLEOTIDE SEQUENCE</scope>
    <source>
        <strain evidence="2">NS2018</strain>
    </source>
</reference>
<dbReference type="EMBL" id="JAUESC010000002">
    <property type="protein sequence ID" value="KAK0603636.1"/>
    <property type="molecule type" value="Genomic_DNA"/>
</dbReference>
<gene>
    <name evidence="2" type="ORF">LWI29_007072</name>
</gene>
<sequence length="134" mass="15518">MTVVVPGFETFRDLLKIDPYFAAIMLNLSAAENKDFLVVDGFLFRGNQLCVPDNSLRFQIIKELHGEGHVGRDRTLQLVKDDYFRLIIQREVERYVLQWKLPVTISATFHAILKLSSVVSDNDPDNRGIFRHHF</sequence>
<evidence type="ECO:0000313" key="2">
    <source>
        <dbReference type="EMBL" id="KAK0603636.1"/>
    </source>
</evidence>
<dbReference type="AlphaFoldDB" id="A0AA39T346"/>
<accession>A0AA39T346</accession>
<dbReference type="PANTHER" id="PTHR37984">
    <property type="entry name" value="PROTEIN CBG26694"/>
    <property type="match status" value="1"/>
</dbReference>
<dbReference type="Pfam" id="PF17921">
    <property type="entry name" value="Integrase_H2C2"/>
    <property type="match status" value="1"/>
</dbReference>
<dbReference type="Proteomes" id="UP001168877">
    <property type="component" value="Unassembled WGS sequence"/>
</dbReference>
<dbReference type="InterPro" id="IPR041588">
    <property type="entry name" value="Integrase_H2C2"/>
</dbReference>
<dbReference type="InterPro" id="IPR050951">
    <property type="entry name" value="Retrovirus_Pol_polyprotein"/>
</dbReference>
<dbReference type="PANTHER" id="PTHR37984:SF5">
    <property type="entry name" value="PROTEIN NYNRIN-LIKE"/>
    <property type="match status" value="1"/>
</dbReference>
<protein>
    <recommendedName>
        <fullName evidence="1">Integrase zinc-binding domain-containing protein</fullName>
    </recommendedName>
</protein>
<dbReference type="Gene3D" id="1.10.340.70">
    <property type="match status" value="1"/>
</dbReference>